<name>A0A7C8NEX7_ORBOL</name>
<feature type="transmembrane region" description="Helical" evidence="7">
    <location>
        <begin position="276"/>
        <end position="294"/>
    </location>
</feature>
<dbReference type="Proteomes" id="UP000475325">
    <property type="component" value="Unassembled WGS sequence"/>
</dbReference>
<feature type="region of interest" description="Disordered" evidence="6">
    <location>
        <begin position="401"/>
        <end position="424"/>
    </location>
</feature>
<dbReference type="GO" id="GO:0016020">
    <property type="term" value="C:membrane"/>
    <property type="evidence" value="ECO:0007669"/>
    <property type="project" value="UniProtKB-SubCell"/>
</dbReference>
<sequence length="424" mass="47870">MVYISWLSQSRCPSSHTAPFVVFSPQPIINNDNIEVRSSRHSLSILDLLSGGGTLNYFFKMPKADVMPLTVCTSIFTAIGTIFVLLRIYVRARLRDVFGIDDWLLFISMLWGLSGYITEMIAACRYFTRIHLSSKALGTEVRWEVAMSFNTLAQVGICLYSLANMFSRMAILCTYLRFTPREQKIMRGILLAALVMTGTLGVGTVLLATVSCYPPHLIMYNRDFMDKIHRKELVCLAPRQVFYWMGIGNVVNDAVTFMMPFLLLRKLKSKKMRQELYFLFGFGLLVIIISIIRIPIVSVLKKQGNFSARNLVKVWIFTQLESNSILVVASIPTLKPLYRKLRGLPSGMTVASKSASGAHSGQRPYESEDRIEMSPRSPYNRKISYPDPDESILRDTIYLPSPAQESTPSEGNWTNSGTSCRVLC</sequence>
<feature type="transmembrane region" description="Helical" evidence="7">
    <location>
        <begin position="241"/>
        <end position="264"/>
    </location>
</feature>
<gene>
    <name evidence="9" type="ORF">TWF102_004240</name>
</gene>
<evidence type="ECO:0000256" key="4">
    <source>
        <dbReference type="ARBA" id="ARBA00023136"/>
    </source>
</evidence>
<dbReference type="EMBL" id="WIQW01000002">
    <property type="protein sequence ID" value="KAF3112847.1"/>
    <property type="molecule type" value="Genomic_DNA"/>
</dbReference>
<feature type="compositionally biased region" description="Polar residues" evidence="6">
    <location>
        <begin position="350"/>
        <end position="359"/>
    </location>
</feature>
<feature type="transmembrane region" description="Helical" evidence="7">
    <location>
        <begin position="148"/>
        <end position="167"/>
    </location>
</feature>
<evidence type="ECO:0000256" key="7">
    <source>
        <dbReference type="SAM" id="Phobius"/>
    </source>
</evidence>
<evidence type="ECO:0000256" key="5">
    <source>
        <dbReference type="ARBA" id="ARBA00038359"/>
    </source>
</evidence>
<evidence type="ECO:0000313" key="9">
    <source>
        <dbReference type="EMBL" id="KAF3112847.1"/>
    </source>
</evidence>
<evidence type="ECO:0000256" key="1">
    <source>
        <dbReference type="ARBA" id="ARBA00004141"/>
    </source>
</evidence>
<dbReference type="InterPro" id="IPR049326">
    <property type="entry name" value="Rhodopsin_dom_fungi"/>
</dbReference>
<evidence type="ECO:0000313" key="10">
    <source>
        <dbReference type="Proteomes" id="UP000475325"/>
    </source>
</evidence>
<feature type="region of interest" description="Disordered" evidence="6">
    <location>
        <begin position="350"/>
        <end position="389"/>
    </location>
</feature>
<comment type="subcellular location">
    <subcellularLocation>
        <location evidence="1">Membrane</location>
        <topology evidence="1">Multi-pass membrane protein</topology>
    </subcellularLocation>
</comment>
<dbReference type="InterPro" id="IPR052337">
    <property type="entry name" value="SAT4-like"/>
</dbReference>
<dbReference type="PANTHER" id="PTHR33048:SF129">
    <property type="entry name" value="INTEGRAL MEMBRANE PROTEIN-RELATED"/>
    <property type="match status" value="1"/>
</dbReference>
<dbReference type="PANTHER" id="PTHR33048">
    <property type="entry name" value="PTH11-LIKE INTEGRAL MEMBRANE PROTEIN (AFU_ORTHOLOGUE AFUA_5G11245)"/>
    <property type="match status" value="1"/>
</dbReference>
<keyword evidence="4 7" id="KW-0472">Membrane</keyword>
<feature type="compositionally biased region" description="Polar residues" evidence="6">
    <location>
        <begin position="403"/>
        <end position="424"/>
    </location>
</feature>
<organism evidence="9 10">
    <name type="scientific">Orbilia oligospora</name>
    <name type="common">Nematode-trapping fungus</name>
    <name type="synonym">Arthrobotrys oligospora</name>
    <dbReference type="NCBI Taxonomy" id="2813651"/>
    <lineage>
        <taxon>Eukaryota</taxon>
        <taxon>Fungi</taxon>
        <taxon>Dikarya</taxon>
        <taxon>Ascomycota</taxon>
        <taxon>Pezizomycotina</taxon>
        <taxon>Orbiliomycetes</taxon>
        <taxon>Orbiliales</taxon>
        <taxon>Orbiliaceae</taxon>
        <taxon>Orbilia</taxon>
    </lineage>
</organism>
<evidence type="ECO:0000259" key="8">
    <source>
        <dbReference type="Pfam" id="PF20684"/>
    </source>
</evidence>
<feature type="domain" description="Rhodopsin" evidence="8">
    <location>
        <begin position="86"/>
        <end position="340"/>
    </location>
</feature>
<feature type="transmembrane region" description="Helical" evidence="7">
    <location>
        <begin position="66"/>
        <end position="90"/>
    </location>
</feature>
<evidence type="ECO:0000256" key="3">
    <source>
        <dbReference type="ARBA" id="ARBA00022989"/>
    </source>
</evidence>
<comment type="caution">
    <text evidence="9">The sequence shown here is derived from an EMBL/GenBank/DDBJ whole genome shotgun (WGS) entry which is preliminary data.</text>
</comment>
<reference evidence="9 10" key="1">
    <citation type="submission" date="2019-06" db="EMBL/GenBank/DDBJ databases">
        <authorList>
            <person name="Palmer J.M."/>
        </authorList>
    </citation>
    <scope>NUCLEOTIDE SEQUENCE [LARGE SCALE GENOMIC DNA]</scope>
    <source>
        <strain evidence="9 10">TWF102</strain>
    </source>
</reference>
<comment type="similarity">
    <text evidence="5">Belongs to the SAT4 family.</text>
</comment>
<keyword evidence="2 7" id="KW-0812">Transmembrane</keyword>
<evidence type="ECO:0000256" key="2">
    <source>
        <dbReference type="ARBA" id="ARBA00022692"/>
    </source>
</evidence>
<evidence type="ECO:0000256" key="6">
    <source>
        <dbReference type="SAM" id="MobiDB-lite"/>
    </source>
</evidence>
<protein>
    <recommendedName>
        <fullName evidence="8">Rhodopsin domain-containing protein</fullName>
    </recommendedName>
</protein>
<dbReference type="Pfam" id="PF20684">
    <property type="entry name" value="Fung_rhodopsin"/>
    <property type="match status" value="1"/>
</dbReference>
<feature type="transmembrane region" description="Helical" evidence="7">
    <location>
        <begin position="102"/>
        <end position="128"/>
    </location>
</feature>
<feature type="transmembrane region" description="Helical" evidence="7">
    <location>
        <begin position="188"/>
        <end position="210"/>
    </location>
</feature>
<keyword evidence="3 7" id="KW-1133">Transmembrane helix</keyword>
<accession>A0A7C8NEX7</accession>
<dbReference type="AlphaFoldDB" id="A0A7C8NEX7"/>
<proteinExistence type="inferred from homology"/>